<dbReference type="OrthoDB" id="8004574at2"/>
<evidence type="ECO:0000259" key="2">
    <source>
        <dbReference type="Pfam" id="PF05168"/>
    </source>
</evidence>
<dbReference type="InterPro" id="IPR007842">
    <property type="entry name" value="HEPN_dom"/>
</dbReference>
<protein>
    <recommendedName>
        <fullName evidence="2">HEPN domain-containing protein</fullName>
    </recommendedName>
</protein>
<gene>
    <name evidence="3" type="ordered locus">TVNIR_0715</name>
</gene>
<comment type="similarity">
    <text evidence="1">Belongs to the UPF0332 family.</text>
</comment>
<dbReference type="KEGG" id="tni:TVNIR_0715"/>
<evidence type="ECO:0000256" key="1">
    <source>
        <dbReference type="ARBA" id="ARBA00038248"/>
    </source>
</evidence>
<organism evidence="3 4">
    <name type="scientific">Thioalkalivibrio nitratireducens (strain DSM 14787 / UNIQEM 213 / ALEN2)</name>
    <dbReference type="NCBI Taxonomy" id="1255043"/>
    <lineage>
        <taxon>Bacteria</taxon>
        <taxon>Pseudomonadati</taxon>
        <taxon>Pseudomonadota</taxon>
        <taxon>Gammaproteobacteria</taxon>
        <taxon>Chromatiales</taxon>
        <taxon>Ectothiorhodospiraceae</taxon>
        <taxon>Thioalkalivibrio</taxon>
    </lineage>
</organism>
<evidence type="ECO:0000313" key="3">
    <source>
        <dbReference type="EMBL" id="AGA32410.1"/>
    </source>
</evidence>
<dbReference type="EMBL" id="CP003989">
    <property type="protein sequence ID" value="AGA32410.1"/>
    <property type="molecule type" value="Genomic_DNA"/>
</dbReference>
<proteinExistence type="inferred from homology"/>
<name>L0DTV4_THIND</name>
<dbReference type="Gene3D" id="1.20.120.330">
    <property type="entry name" value="Nucleotidyltransferases domain 2"/>
    <property type="match status" value="1"/>
</dbReference>
<dbReference type="Pfam" id="PF05168">
    <property type="entry name" value="HEPN"/>
    <property type="match status" value="1"/>
</dbReference>
<keyword evidence="4" id="KW-1185">Reference proteome</keyword>
<dbReference type="STRING" id="1255043.TVNIR_0715"/>
<sequence length="129" mass="13758">MTPEALMSKAVRALESARLLLGSGDIDGACNRAYFAMFDAAKAALIELVPDIDPALAKTHSGLISAFSLHLVKGGTLPVEMGRSLNRAHETRQIADYTGDKVSLEQAKVLVEQASLFVETAHARIRAAP</sequence>
<dbReference type="HOGENOM" id="CLU_151247_2_1_6"/>
<accession>L0DTV4</accession>
<dbReference type="AlphaFoldDB" id="L0DTV4"/>
<dbReference type="eggNOG" id="COG1895">
    <property type="taxonomic scope" value="Bacteria"/>
</dbReference>
<dbReference type="PANTHER" id="PTHR36565:SF1">
    <property type="entry name" value="UPF0332 PROTEIN TM_1000"/>
    <property type="match status" value="1"/>
</dbReference>
<dbReference type="Proteomes" id="UP000010809">
    <property type="component" value="Chromosome"/>
</dbReference>
<evidence type="ECO:0000313" key="4">
    <source>
        <dbReference type="Proteomes" id="UP000010809"/>
    </source>
</evidence>
<dbReference type="PANTHER" id="PTHR36565">
    <property type="entry name" value="UPF0332 PROTEIN TM_1000"/>
    <property type="match status" value="1"/>
</dbReference>
<reference evidence="3" key="1">
    <citation type="submission" date="2015-12" db="EMBL/GenBank/DDBJ databases">
        <authorList>
            <person name="Tikhonova T.V."/>
            <person name="Pavlov A.R."/>
            <person name="Beletsky A.V."/>
            <person name="Mardanov A.V."/>
            <person name="Sorokin D.Y."/>
            <person name="Ravin N.V."/>
            <person name="Popov V.O."/>
        </authorList>
    </citation>
    <scope>NUCLEOTIDE SEQUENCE</scope>
    <source>
        <strain evidence="3">DSM 14787</strain>
    </source>
</reference>
<dbReference type="PATRIC" id="fig|1255043.3.peg.721"/>
<feature type="domain" description="HEPN" evidence="2">
    <location>
        <begin position="4"/>
        <end position="120"/>
    </location>
</feature>
<dbReference type="InterPro" id="IPR052226">
    <property type="entry name" value="UPF0332_toxin"/>
</dbReference>